<evidence type="ECO:0000256" key="2">
    <source>
        <dbReference type="ARBA" id="ARBA00034247"/>
    </source>
</evidence>
<feature type="transmembrane region" description="Helical" evidence="3">
    <location>
        <begin position="21"/>
        <end position="40"/>
    </location>
</feature>
<dbReference type="InterPro" id="IPR000160">
    <property type="entry name" value="GGDEF_dom"/>
</dbReference>
<comment type="catalytic activity">
    <reaction evidence="2">
        <text>2 GTP = 3',3'-c-di-GMP + 2 diphosphate</text>
        <dbReference type="Rhea" id="RHEA:24898"/>
        <dbReference type="ChEBI" id="CHEBI:33019"/>
        <dbReference type="ChEBI" id="CHEBI:37565"/>
        <dbReference type="ChEBI" id="CHEBI:58805"/>
        <dbReference type="EC" id="2.7.7.65"/>
    </reaction>
</comment>
<evidence type="ECO:0000259" key="4">
    <source>
        <dbReference type="PROSITE" id="PS50887"/>
    </source>
</evidence>
<dbReference type="NCBIfam" id="TIGR00254">
    <property type="entry name" value="GGDEF"/>
    <property type="match status" value="1"/>
</dbReference>
<dbReference type="InterPro" id="IPR029787">
    <property type="entry name" value="Nucleotide_cyclase"/>
</dbReference>
<dbReference type="Gene3D" id="3.30.70.270">
    <property type="match status" value="1"/>
</dbReference>
<keyword evidence="3" id="KW-0472">Membrane</keyword>
<organism evidence="5 6">
    <name type="scientific">Duganella margarita</name>
    <dbReference type="NCBI Taxonomy" id="2692170"/>
    <lineage>
        <taxon>Bacteria</taxon>
        <taxon>Pseudomonadati</taxon>
        <taxon>Pseudomonadota</taxon>
        <taxon>Betaproteobacteria</taxon>
        <taxon>Burkholderiales</taxon>
        <taxon>Oxalobacteraceae</taxon>
        <taxon>Telluria group</taxon>
        <taxon>Duganella</taxon>
    </lineage>
</organism>
<dbReference type="FunFam" id="3.30.70.270:FF:000001">
    <property type="entry name" value="Diguanylate cyclase domain protein"/>
    <property type="match status" value="1"/>
</dbReference>
<name>A0A7X4KHX6_9BURK</name>
<dbReference type="GO" id="GO:0052621">
    <property type="term" value="F:diguanylate cyclase activity"/>
    <property type="evidence" value="ECO:0007669"/>
    <property type="project" value="UniProtKB-EC"/>
</dbReference>
<dbReference type="InterPro" id="IPR043128">
    <property type="entry name" value="Rev_trsase/Diguanyl_cyclase"/>
</dbReference>
<protein>
    <recommendedName>
        <fullName evidence="1">diguanylate cyclase</fullName>
        <ecNumber evidence="1">2.7.7.65</ecNumber>
    </recommendedName>
</protein>
<dbReference type="SUPFAM" id="SSF55073">
    <property type="entry name" value="Nucleotide cyclase"/>
    <property type="match status" value="1"/>
</dbReference>
<keyword evidence="3" id="KW-0812">Transmembrane</keyword>
<dbReference type="EMBL" id="WWCR01000018">
    <property type="protein sequence ID" value="MYM73915.1"/>
    <property type="molecule type" value="Genomic_DNA"/>
</dbReference>
<evidence type="ECO:0000256" key="3">
    <source>
        <dbReference type="SAM" id="Phobius"/>
    </source>
</evidence>
<dbReference type="GO" id="GO:0043709">
    <property type="term" value="P:cell adhesion involved in single-species biofilm formation"/>
    <property type="evidence" value="ECO:0007669"/>
    <property type="project" value="TreeGrafter"/>
</dbReference>
<sequence>MSRLTDAARRAYANLSHARQQWLVFSGALAVELAIFVVDYLTGSDIRLHTLYIFPVSVIALKCERRWLQGVAFAMSMVFQLVTYAQEKIASIEYIVDASVAALSLLVAMTLAGMARINHQRAIDLATSDELTGIANRRAFIAALDAEIVRQRRSGGALSLAIIDLDGFKALNDTRGHSAGDDALRLLVSILARSVRASDFPARVGGDEFAVLMPGMPAGECGHFCKQLTEEVAQRMVESGFAITASIGFICFEAPPDSSLAAVAQADAAMYRVKEAGRRGRAG</sequence>
<dbReference type="Proteomes" id="UP000469734">
    <property type="component" value="Unassembled WGS sequence"/>
</dbReference>
<gene>
    <name evidence="5" type="ORF">GTP56_17135</name>
</gene>
<dbReference type="PROSITE" id="PS50887">
    <property type="entry name" value="GGDEF"/>
    <property type="match status" value="1"/>
</dbReference>
<dbReference type="PANTHER" id="PTHR45138:SF9">
    <property type="entry name" value="DIGUANYLATE CYCLASE DGCM-RELATED"/>
    <property type="match status" value="1"/>
</dbReference>
<comment type="caution">
    <text evidence="5">The sequence shown here is derived from an EMBL/GenBank/DDBJ whole genome shotgun (WGS) entry which is preliminary data.</text>
</comment>
<proteinExistence type="predicted"/>
<dbReference type="EC" id="2.7.7.65" evidence="1"/>
<accession>A0A7X4KHX6</accession>
<reference evidence="5 6" key="1">
    <citation type="submission" date="2019-12" db="EMBL/GenBank/DDBJ databases">
        <title>Novel species isolated from a subtropical stream in China.</title>
        <authorList>
            <person name="Lu H."/>
        </authorList>
    </citation>
    <scope>NUCLEOTIDE SEQUENCE [LARGE SCALE GENOMIC DNA]</scope>
    <source>
        <strain evidence="5 6">FT134W</strain>
    </source>
</reference>
<dbReference type="RefSeq" id="WP_161050974.1">
    <property type="nucleotide sequence ID" value="NZ_WWCR01000018.1"/>
</dbReference>
<dbReference type="Pfam" id="PF00990">
    <property type="entry name" value="GGDEF"/>
    <property type="match status" value="1"/>
</dbReference>
<dbReference type="GO" id="GO:1902201">
    <property type="term" value="P:negative regulation of bacterial-type flagellum-dependent cell motility"/>
    <property type="evidence" value="ECO:0007669"/>
    <property type="project" value="TreeGrafter"/>
</dbReference>
<dbReference type="InterPro" id="IPR050469">
    <property type="entry name" value="Diguanylate_Cyclase"/>
</dbReference>
<dbReference type="GO" id="GO:0005886">
    <property type="term" value="C:plasma membrane"/>
    <property type="evidence" value="ECO:0007669"/>
    <property type="project" value="TreeGrafter"/>
</dbReference>
<evidence type="ECO:0000313" key="5">
    <source>
        <dbReference type="EMBL" id="MYM73915.1"/>
    </source>
</evidence>
<evidence type="ECO:0000313" key="6">
    <source>
        <dbReference type="Proteomes" id="UP000469734"/>
    </source>
</evidence>
<dbReference type="CDD" id="cd01949">
    <property type="entry name" value="GGDEF"/>
    <property type="match status" value="1"/>
</dbReference>
<evidence type="ECO:0000256" key="1">
    <source>
        <dbReference type="ARBA" id="ARBA00012528"/>
    </source>
</evidence>
<keyword evidence="3" id="KW-1133">Transmembrane helix</keyword>
<feature type="domain" description="GGDEF" evidence="4">
    <location>
        <begin position="156"/>
        <end position="283"/>
    </location>
</feature>
<dbReference type="PANTHER" id="PTHR45138">
    <property type="entry name" value="REGULATORY COMPONENTS OF SENSORY TRANSDUCTION SYSTEM"/>
    <property type="match status" value="1"/>
</dbReference>
<dbReference type="AlphaFoldDB" id="A0A7X4KHX6"/>
<dbReference type="SMART" id="SM00267">
    <property type="entry name" value="GGDEF"/>
    <property type="match status" value="1"/>
</dbReference>